<evidence type="ECO:0000256" key="8">
    <source>
        <dbReference type="PROSITE-ProRule" id="PRU01360"/>
    </source>
</evidence>
<keyword evidence="14" id="KW-1185">Reference proteome</keyword>
<dbReference type="InterPro" id="IPR012910">
    <property type="entry name" value="Plug_dom"/>
</dbReference>
<dbReference type="Gene3D" id="2.170.130.10">
    <property type="entry name" value="TonB-dependent receptor, plug domain"/>
    <property type="match status" value="1"/>
</dbReference>
<evidence type="ECO:0000256" key="2">
    <source>
        <dbReference type="ARBA" id="ARBA00022448"/>
    </source>
</evidence>
<dbReference type="Gene3D" id="2.60.40.1120">
    <property type="entry name" value="Carboxypeptidase-like, regulatory domain"/>
    <property type="match status" value="1"/>
</dbReference>
<dbReference type="InterPro" id="IPR000531">
    <property type="entry name" value="Beta-barrel_TonB"/>
</dbReference>
<dbReference type="SUPFAM" id="SSF56935">
    <property type="entry name" value="Porins"/>
    <property type="match status" value="1"/>
</dbReference>
<dbReference type="OrthoDB" id="1109428at2"/>
<evidence type="ECO:0000256" key="7">
    <source>
        <dbReference type="ARBA" id="ARBA00023237"/>
    </source>
</evidence>
<comment type="similarity">
    <text evidence="8 9">Belongs to the TonB-dependent receptor family.</text>
</comment>
<dbReference type="InterPro" id="IPR023997">
    <property type="entry name" value="TonB-dep_OMP_SusC/RagA_CS"/>
</dbReference>
<dbReference type="Pfam" id="PF00593">
    <property type="entry name" value="TonB_dep_Rec_b-barrel"/>
    <property type="match status" value="1"/>
</dbReference>
<organism evidence="13 14">
    <name type="scientific">Natronoflexus pectinivorans</name>
    <dbReference type="NCBI Taxonomy" id="682526"/>
    <lineage>
        <taxon>Bacteria</taxon>
        <taxon>Pseudomonadati</taxon>
        <taxon>Bacteroidota</taxon>
        <taxon>Bacteroidia</taxon>
        <taxon>Marinilabiliales</taxon>
        <taxon>Marinilabiliaceae</taxon>
        <taxon>Natronoflexus</taxon>
    </lineage>
</organism>
<dbReference type="PROSITE" id="PS52016">
    <property type="entry name" value="TONB_DEPENDENT_REC_3"/>
    <property type="match status" value="1"/>
</dbReference>
<dbReference type="AlphaFoldDB" id="A0A4R2GN22"/>
<dbReference type="InterPro" id="IPR023996">
    <property type="entry name" value="TonB-dep_OMP_SusC/RagA"/>
</dbReference>
<comment type="caution">
    <text evidence="13">The sequence shown here is derived from an EMBL/GenBank/DDBJ whole genome shotgun (WGS) entry which is preliminary data.</text>
</comment>
<feature type="domain" description="TonB-dependent receptor-like beta-barrel" evidence="11">
    <location>
        <begin position="408"/>
        <end position="996"/>
    </location>
</feature>
<dbReference type="NCBIfam" id="TIGR04056">
    <property type="entry name" value="OMP_RagA_SusC"/>
    <property type="match status" value="1"/>
</dbReference>
<feature type="chain" id="PRO_5020617753" evidence="10">
    <location>
        <begin position="26"/>
        <end position="1040"/>
    </location>
</feature>
<keyword evidence="10" id="KW-0732">Signal</keyword>
<name>A0A4R2GN22_9BACT</name>
<reference evidence="13 14" key="1">
    <citation type="submission" date="2019-03" db="EMBL/GenBank/DDBJ databases">
        <title>Genomic Encyclopedia of Type Strains, Phase IV (KMG-IV): sequencing the most valuable type-strain genomes for metagenomic binning, comparative biology and taxonomic classification.</title>
        <authorList>
            <person name="Goeker M."/>
        </authorList>
    </citation>
    <scope>NUCLEOTIDE SEQUENCE [LARGE SCALE GENOMIC DNA]</scope>
    <source>
        <strain evidence="13 14">DSM 24179</strain>
    </source>
</reference>
<evidence type="ECO:0000313" key="13">
    <source>
        <dbReference type="EMBL" id="TCO10692.1"/>
    </source>
</evidence>
<feature type="domain" description="TonB-dependent receptor plug" evidence="12">
    <location>
        <begin position="119"/>
        <end position="223"/>
    </location>
</feature>
<dbReference type="InterPro" id="IPR036942">
    <property type="entry name" value="Beta-barrel_TonB_sf"/>
</dbReference>
<dbReference type="InterPro" id="IPR037066">
    <property type="entry name" value="Plug_dom_sf"/>
</dbReference>
<keyword evidence="6 8" id="KW-0472">Membrane</keyword>
<sequence>MKKINCKLACLFLLPLLLLTVNLNAQQGQIQGRVVDEAGFPIAGVNVIIQGTTTGVITDSEGNYRINAAPDAILSFSFIGYSSETIPVDGRTQIDLTLTPDVLQLSDIVVVGYGTQRRESLTGSVASISSDRLERKPVSSIESALQGEMSGVSVVSSGGPGEAPSVRIRGIGSVNFSADPLYVIDGIPVGNLNNFDVNDIESVSVLKDAAASAIYGSRAANGVVLITTKRGSRDGRVSINVDASTGFQQAWNKLDLLNRDEYMAFATDLLTNAGLALPTRFSNMNAPIYEGATQTFAQTDTDWQDEMFRTAGISRVNIDLSGGNEQYRFYTSYGRFQQDGIMVGSDFDRHSFRINSEYKVNNFLTVGESIKASYSTQSREIEQGGRTIIKHMVNQVPYIPVYNPTNLGGFGGPEPVDGSDAENPVQVATHNNISNRVVNLVGNAYARIAFTDWLSFRSAVGIEYSGTRITEQRPMYNNGYNQRNYNELSDDRSRYYSRIFTNQLNFDRIIDRHEINAVAIVEEQITSNDFLIGRGQHTTNSLDQLQGTSSQTVSGGLNETALISYAGRLNYAFDDKYLLSASFRRDGSSVFAPGKKWGNFPGASLGWVMSREDFMQDFDFLSELKFRASYGTLGFNAVGAYPWQSTIAFNTWAVLNDNASNNQGAYFSVLPNQDLEWEITTMSNFGFDLSLFHHAVTFSAEYYMRRVDNLIVENPLAPSMGYSSDPLTNIGEMKNWGYDFNLGYNKRDGEFRFGISANLSTVNNEVVRLSTGAPFIDIGATTEDYGGGSITRTQAGHPIQGFYGYVVDGIFQTQAEIDALNNIAAQQYAAGIVDQQYYQSEFTAPGDIRFRDLTGNGIVDENDRQIIGNFLPDFSYGINFNAEYRNFDLSLLIQGVYGNDIYNGTAVLTQGMMRLFNMDKAVLDAWTPNNTNTDMPRAISGDPNRNARVSDRFVEDGSYMRLKNLTLGYNISDEVLASTFRNSIRGVRLYVTAQNLLTITNYSGYDPEIASYGNNTLRHGVDLGQYPQPRTFIFGVRASF</sequence>
<dbReference type="InterPro" id="IPR039426">
    <property type="entry name" value="TonB-dep_rcpt-like"/>
</dbReference>
<dbReference type="EMBL" id="SLWK01000001">
    <property type="protein sequence ID" value="TCO10692.1"/>
    <property type="molecule type" value="Genomic_DNA"/>
</dbReference>
<keyword evidence="4 8" id="KW-0812">Transmembrane</keyword>
<evidence type="ECO:0000259" key="11">
    <source>
        <dbReference type="Pfam" id="PF00593"/>
    </source>
</evidence>
<dbReference type="Gene3D" id="2.40.170.20">
    <property type="entry name" value="TonB-dependent receptor, beta-barrel domain"/>
    <property type="match status" value="1"/>
</dbReference>
<evidence type="ECO:0000256" key="6">
    <source>
        <dbReference type="ARBA" id="ARBA00023136"/>
    </source>
</evidence>
<evidence type="ECO:0000256" key="9">
    <source>
        <dbReference type="RuleBase" id="RU003357"/>
    </source>
</evidence>
<evidence type="ECO:0000256" key="5">
    <source>
        <dbReference type="ARBA" id="ARBA00023077"/>
    </source>
</evidence>
<evidence type="ECO:0000256" key="10">
    <source>
        <dbReference type="SAM" id="SignalP"/>
    </source>
</evidence>
<keyword evidence="7 8" id="KW-0998">Cell outer membrane</keyword>
<dbReference type="Pfam" id="PF13715">
    <property type="entry name" value="CarbopepD_reg_2"/>
    <property type="match status" value="1"/>
</dbReference>
<comment type="subcellular location">
    <subcellularLocation>
        <location evidence="1 8">Cell outer membrane</location>
        <topology evidence="1 8">Multi-pass membrane protein</topology>
    </subcellularLocation>
</comment>
<dbReference type="Pfam" id="PF07715">
    <property type="entry name" value="Plug"/>
    <property type="match status" value="1"/>
</dbReference>
<dbReference type="InterPro" id="IPR008969">
    <property type="entry name" value="CarboxyPept-like_regulatory"/>
</dbReference>
<keyword evidence="2 8" id="KW-0813">Transport</keyword>
<dbReference type="NCBIfam" id="TIGR04057">
    <property type="entry name" value="SusC_RagA_signa"/>
    <property type="match status" value="1"/>
</dbReference>
<keyword evidence="5 9" id="KW-0798">TonB box</keyword>
<feature type="signal peptide" evidence="10">
    <location>
        <begin position="1"/>
        <end position="25"/>
    </location>
</feature>
<protein>
    <submittedName>
        <fullName evidence="13">TonB-linked SusC/RagA family outer membrane protein</fullName>
    </submittedName>
</protein>
<evidence type="ECO:0000256" key="3">
    <source>
        <dbReference type="ARBA" id="ARBA00022452"/>
    </source>
</evidence>
<evidence type="ECO:0000256" key="1">
    <source>
        <dbReference type="ARBA" id="ARBA00004571"/>
    </source>
</evidence>
<gene>
    <name evidence="13" type="ORF">EV194_101323</name>
</gene>
<dbReference type="RefSeq" id="WP_132431383.1">
    <property type="nucleotide sequence ID" value="NZ_SLWK01000001.1"/>
</dbReference>
<proteinExistence type="inferred from homology"/>
<evidence type="ECO:0000259" key="12">
    <source>
        <dbReference type="Pfam" id="PF07715"/>
    </source>
</evidence>
<evidence type="ECO:0000313" key="14">
    <source>
        <dbReference type="Proteomes" id="UP000295221"/>
    </source>
</evidence>
<dbReference type="SUPFAM" id="SSF49464">
    <property type="entry name" value="Carboxypeptidase regulatory domain-like"/>
    <property type="match status" value="1"/>
</dbReference>
<evidence type="ECO:0000256" key="4">
    <source>
        <dbReference type="ARBA" id="ARBA00022692"/>
    </source>
</evidence>
<dbReference type="Proteomes" id="UP000295221">
    <property type="component" value="Unassembled WGS sequence"/>
</dbReference>
<keyword evidence="3 8" id="KW-1134">Transmembrane beta strand</keyword>
<dbReference type="GO" id="GO:0009279">
    <property type="term" value="C:cell outer membrane"/>
    <property type="evidence" value="ECO:0007669"/>
    <property type="project" value="UniProtKB-SubCell"/>
</dbReference>
<accession>A0A4R2GN22</accession>